<feature type="transmembrane region" description="Helical" evidence="1">
    <location>
        <begin position="59"/>
        <end position="79"/>
    </location>
</feature>
<proteinExistence type="predicted"/>
<evidence type="ECO:0000256" key="1">
    <source>
        <dbReference type="SAM" id="Phobius"/>
    </source>
</evidence>
<evidence type="ECO:0000313" key="3">
    <source>
        <dbReference type="Proteomes" id="UP000243807"/>
    </source>
</evidence>
<keyword evidence="1" id="KW-0472">Membrane</keyword>
<keyword evidence="1" id="KW-1133">Transmembrane helix</keyword>
<organism evidence="2 3">
    <name type="scientific">Acidihalobacter ferrooxydans</name>
    <dbReference type="NCBI Taxonomy" id="1765967"/>
    <lineage>
        <taxon>Bacteria</taxon>
        <taxon>Pseudomonadati</taxon>
        <taxon>Pseudomonadota</taxon>
        <taxon>Gammaproteobacteria</taxon>
        <taxon>Chromatiales</taxon>
        <taxon>Ectothiorhodospiraceae</taxon>
        <taxon>Acidihalobacter</taxon>
    </lineage>
</organism>
<sequence>MLALFDLLELEGRQFKRHLFRLGLGLWLGGVAASALLVGLLLIIWGIERWISDVLGPVLSLLIAGGILLFIAAGLALWVRRLMR</sequence>
<name>A0A1P8UFB0_9GAMM</name>
<feature type="transmembrane region" description="Helical" evidence="1">
    <location>
        <begin position="22"/>
        <end position="47"/>
    </location>
</feature>
<dbReference type="RefSeq" id="WP_076836112.1">
    <property type="nucleotide sequence ID" value="NZ_CP019434.1"/>
</dbReference>
<dbReference type="AlphaFoldDB" id="A0A1P8UFB0"/>
<dbReference type="EMBL" id="CP019434">
    <property type="protein sequence ID" value="APZ42481.1"/>
    <property type="molecule type" value="Genomic_DNA"/>
</dbReference>
<protein>
    <recommendedName>
        <fullName evidence="4">Phage holin family protein</fullName>
    </recommendedName>
</protein>
<reference evidence="2 3" key="1">
    <citation type="submission" date="2017-01" db="EMBL/GenBank/DDBJ databases">
        <title>Draft sequence of Acidihalobacter ferrooxidans strain DSM 14175 (strain V8).</title>
        <authorList>
            <person name="Khaleque H.N."/>
            <person name="Ramsay J.P."/>
            <person name="Murphy R.J.T."/>
            <person name="Kaksonen A.H."/>
            <person name="Boxall N.J."/>
            <person name="Watkin E.L.J."/>
        </authorList>
    </citation>
    <scope>NUCLEOTIDE SEQUENCE [LARGE SCALE GENOMIC DNA]</scope>
    <source>
        <strain evidence="2 3">V8</strain>
    </source>
</reference>
<keyword evidence="1" id="KW-0812">Transmembrane</keyword>
<evidence type="ECO:0008006" key="4">
    <source>
        <dbReference type="Google" id="ProtNLM"/>
    </source>
</evidence>
<evidence type="ECO:0000313" key="2">
    <source>
        <dbReference type="EMBL" id="APZ42481.1"/>
    </source>
</evidence>
<dbReference type="KEGG" id="afy:BW247_04750"/>
<dbReference type="STRING" id="1765967.BW247_04750"/>
<gene>
    <name evidence="2" type="ORF">BW247_04750</name>
</gene>
<accession>A0A1P8UFB0</accession>
<dbReference type="Proteomes" id="UP000243807">
    <property type="component" value="Chromosome"/>
</dbReference>
<keyword evidence="3" id="KW-1185">Reference proteome</keyword>